<protein>
    <recommendedName>
        <fullName evidence="4">HMA domain-containing protein</fullName>
    </recommendedName>
</protein>
<reference evidence="2 3" key="1">
    <citation type="submission" date="2020-10" db="EMBL/GenBank/DDBJ databases">
        <title>Plant Genome Project.</title>
        <authorList>
            <person name="Zhang R.-G."/>
        </authorList>
    </citation>
    <scope>NUCLEOTIDE SEQUENCE [LARGE SCALE GENOMIC DNA]</scope>
    <source>
        <strain evidence="2">FAFU-HL-1</strain>
        <tissue evidence="2">Leaf</tissue>
    </source>
</reference>
<dbReference type="Proteomes" id="UP000657918">
    <property type="component" value="Unassembled WGS sequence"/>
</dbReference>
<dbReference type="InterPro" id="IPR036163">
    <property type="entry name" value="HMA_dom_sf"/>
</dbReference>
<sequence>MHLSLFTRPTLRPPLYIYCVSPRHSQFHRLIGFGVRNSDRSRNKTMVETQVTTMVIKVVDLGCEKCRKKIKKLLCKIPQIQSQIYVEKENTVTITVACCSPEKIKRKILCKGCGFIECVEIKPPEKKPPETKPPEKKPPEKKPPPPIKHEFNVTIENTCRNECNGGSCGPWCHCHLTPPPPCVPCRRPPWEDGCWSCRRRGYLVCRCEYICEDYSSPCTVM</sequence>
<dbReference type="EMBL" id="JADGMS010000006">
    <property type="protein sequence ID" value="KAF9679429.1"/>
    <property type="molecule type" value="Genomic_DNA"/>
</dbReference>
<keyword evidence="3" id="KW-1185">Reference proteome</keyword>
<evidence type="ECO:0000313" key="3">
    <source>
        <dbReference type="Proteomes" id="UP000657918"/>
    </source>
</evidence>
<dbReference type="SUPFAM" id="SSF55008">
    <property type="entry name" value="HMA, heavy metal-associated domain"/>
    <property type="match status" value="1"/>
</dbReference>
<dbReference type="OrthoDB" id="848672at2759"/>
<dbReference type="Gene3D" id="3.30.70.100">
    <property type="match status" value="1"/>
</dbReference>
<proteinExistence type="predicted"/>
<dbReference type="PANTHER" id="PTHR47005">
    <property type="entry name" value="HEAVY METAL TRANSPORT/DETOXIFICATION SUPERFAMILY PROTEIN"/>
    <property type="match status" value="1"/>
</dbReference>
<organism evidence="2 3">
    <name type="scientific">Salix dunnii</name>
    <dbReference type="NCBI Taxonomy" id="1413687"/>
    <lineage>
        <taxon>Eukaryota</taxon>
        <taxon>Viridiplantae</taxon>
        <taxon>Streptophyta</taxon>
        <taxon>Embryophyta</taxon>
        <taxon>Tracheophyta</taxon>
        <taxon>Spermatophyta</taxon>
        <taxon>Magnoliopsida</taxon>
        <taxon>eudicotyledons</taxon>
        <taxon>Gunneridae</taxon>
        <taxon>Pentapetalae</taxon>
        <taxon>rosids</taxon>
        <taxon>fabids</taxon>
        <taxon>Malpighiales</taxon>
        <taxon>Salicaceae</taxon>
        <taxon>Saliceae</taxon>
        <taxon>Salix</taxon>
    </lineage>
</organism>
<evidence type="ECO:0000256" key="1">
    <source>
        <dbReference type="SAM" id="MobiDB-lite"/>
    </source>
</evidence>
<dbReference type="GO" id="GO:0046872">
    <property type="term" value="F:metal ion binding"/>
    <property type="evidence" value="ECO:0007669"/>
    <property type="project" value="InterPro"/>
</dbReference>
<gene>
    <name evidence="2" type="ORF">SADUNF_Sadunf06G0014200</name>
</gene>
<evidence type="ECO:0000313" key="2">
    <source>
        <dbReference type="EMBL" id="KAF9679429.1"/>
    </source>
</evidence>
<feature type="region of interest" description="Disordered" evidence="1">
    <location>
        <begin position="126"/>
        <end position="147"/>
    </location>
</feature>
<name>A0A835MWH2_9ROSI</name>
<accession>A0A835MWH2</accession>
<dbReference type="AlphaFoldDB" id="A0A835MWH2"/>
<comment type="caution">
    <text evidence="2">The sequence shown here is derived from an EMBL/GenBank/DDBJ whole genome shotgun (WGS) entry which is preliminary data.</text>
</comment>
<dbReference type="PANTHER" id="PTHR47005:SF5">
    <property type="entry name" value="HEAVY METAL TRANSPORT_DETOXIFICATION SUPERFAMILY PROTEIN"/>
    <property type="match status" value="1"/>
</dbReference>
<evidence type="ECO:0008006" key="4">
    <source>
        <dbReference type="Google" id="ProtNLM"/>
    </source>
</evidence>